<keyword evidence="2" id="KW-1133">Transmembrane helix</keyword>
<dbReference type="Proteomes" id="UP000887578">
    <property type="component" value="Unplaced"/>
</dbReference>
<proteinExistence type="predicted"/>
<keyword evidence="2" id="KW-0472">Membrane</keyword>
<dbReference type="AlphaFoldDB" id="A0A914Q1E4"/>
<accession>A0A914Q1E4</accession>
<name>A0A914Q1E4_9BILA</name>
<keyword evidence="2" id="KW-0812">Transmembrane</keyword>
<feature type="transmembrane region" description="Helical" evidence="2">
    <location>
        <begin position="191"/>
        <end position="214"/>
    </location>
</feature>
<organism evidence="3 4">
    <name type="scientific">Panagrolaimus davidi</name>
    <dbReference type="NCBI Taxonomy" id="227884"/>
    <lineage>
        <taxon>Eukaryota</taxon>
        <taxon>Metazoa</taxon>
        <taxon>Ecdysozoa</taxon>
        <taxon>Nematoda</taxon>
        <taxon>Chromadorea</taxon>
        <taxon>Rhabditida</taxon>
        <taxon>Tylenchina</taxon>
        <taxon>Panagrolaimomorpha</taxon>
        <taxon>Panagrolaimoidea</taxon>
        <taxon>Panagrolaimidae</taxon>
        <taxon>Panagrolaimus</taxon>
    </lineage>
</organism>
<evidence type="ECO:0000313" key="4">
    <source>
        <dbReference type="WBParaSite" id="PDA_v2.g24534.t1"/>
    </source>
</evidence>
<keyword evidence="3" id="KW-1185">Reference proteome</keyword>
<sequence length="430" mass="48315">MDNLDSLASDGENYEHYGNDVKFFEGGGKAERELENNELTFRFCSDGCMKKTVIACDDSTNPNPNAKCDCGPNQYEFMAGVSEGDDKVPFLWFYDKFHNKGFPKNGHICATITMKFPDATSDGIRPFPSYEPLKHDGNVVKLYVQQVPSGCLFYNENAKIWAPPPPTTTTKSSPYLSKEATSKSSEASTTLWIGISVGIFILLIAVIGFGYCCYRTQIQKQPQEKQAKPTKKKAPAAKKVSIEPTLENPTTEASVVRKSVVQQQQKQPGNLPIVFVPKKVILPAPKSINAPKNKSHTSKKDSLSGRHEVGMQIMVESAPESLKHHDFGMLNDESKEKLENNNARKSLTENGVTFDEKSNIIEMSPKAEKYLHSKSTPEFVRSFAFGNVFREFIDSQARVHETFSIPLLWTIVLQRRYTAYNRRKACTWIR</sequence>
<evidence type="ECO:0000256" key="1">
    <source>
        <dbReference type="SAM" id="MobiDB-lite"/>
    </source>
</evidence>
<evidence type="ECO:0000313" key="3">
    <source>
        <dbReference type="Proteomes" id="UP000887578"/>
    </source>
</evidence>
<protein>
    <submittedName>
        <fullName evidence="4">Uncharacterized protein</fullName>
    </submittedName>
</protein>
<reference evidence="4" key="1">
    <citation type="submission" date="2022-11" db="UniProtKB">
        <authorList>
            <consortium name="WormBaseParasite"/>
        </authorList>
    </citation>
    <scope>IDENTIFICATION</scope>
</reference>
<feature type="region of interest" description="Disordered" evidence="1">
    <location>
        <begin position="222"/>
        <end position="262"/>
    </location>
</feature>
<dbReference type="WBParaSite" id="PDA_v2.g24534.t1">
    <property type="protein sequence ID" value="PDA_v2.g24534.t1"/>
    <property type="gene ID" value="PDA_v2.g24534"/>
</dbReference>
<evidence type="ECO:0000256" key="2">
    <source>
        <dbReference type="SAM" id="Phobius"/>
    </source>
</evidence>